<keyword evidence="1" id="KW-0472">Membrane</keyword>
<organism evidence="2 3">
    <name type="scientific">Trichonephila inaurata madagascariensis</name>
    <dbReference type="NCBI Taxonomy" id="2747483"/>
    <lineage>
        <taxon>Eukaryota</taxon>
        <taxon>Metazoa</taxon>
        <taxon>Ecdysozoa</taxon>
        <taxon>Arthropoda</taxon>
        <taxon>Chelicerata</taxon>
        <taxon>Arachnida</taxon>
        <taxon>Araneae</taxon>
        <taxon>Araneomorphae</taxon>
        <taxon>Entelegynae</taxon>
        <taxon>Araneoidea</taxon>
        <taxon>Nephilidae</taxon>
        <taxon>Trichonephila</taxon>
        <taxon>Trichonephila inaurata</taxon>
    </lineage>
</organism>
<protein>
    <submittedName>
        <fullName evidence="2">Uncharacterized protein</fullName>
    </submittedName>
</protein>
<reference evidence="2" key="1">
    <citation type="submission" date="2020-08" db="EMBL/GenBank/DDBJ databases">
        <title>Multicomponent nature underlies the extraordinary mechanical properties of spider dragline silk.</title>
        <authorList>
            <person name="Kono N."/>
            <person name="Nakamura H."/>
            <person name="Mori M."/>
            <person name="Yoshida Y."/>
            <person name="Ohtoshi R."/>
            <person name="Malay A.D."/>
            <person name="Moran D.A.P."/>
            <person name="Tomita M."/>
            <person name="Numata K."/>
            <person name="Arakawa K."/>
        </authorList>
    </citation>
    <scope>NUCLEOTIDE SEQUENCE</scope>
</reference>
<dbReference type="EMBL" id="BMAV01022436">
    <property type="protein sequence ID" value="GFY77402.1"/>
    <property type="molecule type" value="Genomic_DNA"/>
</dbReference>
<evidence type="ECO:0000256" key="1">
    <source>
        <dbReference type="SAM" id="Phobius"/>
    </source>
</evidence>
<name>A0A8X6YVU4_9ARAC</name>
<keyword evidence="1" id="KW-0812">Transmembrane</keyword>
<dbReference type="AlphaFoldDB" id="A0A8X6YVU4"/>
<evidence type="ECO:0000313" key="2">
    <source>
        <dbReference type="EMBL" id="GFY77402.1"/>
    </source>
</evidence>
<sequence>MVSASVGGTHNIALLCNTMACGGLSTSLASVFAIQRGMAKETTLSALSFMTTPDSHLAQFGSVDNPRALCFRREGESGFSWW</sequence>
<keyword evidence="1" id="KW-1133">Transmembrane helix</keyword>
<feature type="transmembrane region" description="Helical" evidence="1">
    <location>
        <begin position="12"/>
        <end position="34"/>
    </location>
</feature>
<proteinExistence type="predicted"/>
<comment type="caution">
    <text evidence="2">The sequence shown here is derived from an EMBL/GenBank/DDBJ whole genome shotgun (WGS) entry which is preliminary data.</text>
</comment>
<evidence type="ECO:0000313" key="3">
    <source>
        <dbReference type="Proteomes" id="UP000886998"/>
    </source>
</evidence>
<gene>
    <name evidence="2" type="ORF">TNIN_273791</name>
</gene>
<dbReference type="Proteomes" id="UP000886998">
    <property type="component" value="Unassembled WGS sequence"/>
</dbReference>
<accession>A0A8X6YVU4</accession>
<keyword evidence="3" id="KW-1185">Reference proteome</keyword>